<organism evidence="2 3">
    <name type="scientific">Aquimarina amphilecti</name>
    <dbReference type="NCBI Taxonomy" id="1038014"/>
    <lineage>
        <taxon>Bacteria</taxon>
        <taxon>Pseudomonadati</taxon>
        <taxon>Bacteroidota</taxon>
        <taxon>Flavobacteriia</taxon>
        <taxon>Flavobacteriales</taxon>
        <taxon>Flavobacteriaceae</taxon>
        <taxon>Aquimarina</taxon>
    </lineage>
</organism>
<name>A0A1H7W5L3_AQUAM</name>
<evidence type="ECO:0000313" key="2">
    <source>
        <dbReference type="EMBL" id="SEM16365.1"/>
    </source>
</evidence>
<dbReference type="STRING" id="1038014.SAMN04487910_4279"/>
<feature type="non-terminal residue" evidence="2">
    <location>
        <position position="1210"/>
    </location>
</feature>
<feature type="region of interest" description="Disordered" evidence="1">
    <location>
        <begin position="1113"/>
        <end position="1140"/>
    </location>
</feature>
<feature type="region of interest" description="Disordered" evidence="1">
    <location>
        <begin position="331"/>
        <end position="351"/>
    </location>
</feature>
<protein>
    <submittedName>
        <fullName evidence="2">Uncharacterized protein</fullName>
    </submittedName>
</protein>
<evidence type="ECO:0000256" key="1">
    <source>
        <dbReference type="SAM" id="MobiDB-lite"/>
    </source>
</evidence>
<dbReference type="RefSeq" id="WP_091412187.1">
    <property type="nucleotide sequence ID" value="NZ_FOAB01000010.1"/>
</dbReference>
<proteinExistence type="predicted"/>
<evidence type="ECO:0000313" key="3">
    <source>
        <dbReference type="Proteomes" id="UP000198521"/>
    </source>
</evidence>
<accession>A0A1H7W5L3</accession>
<sequence>MKKITQVLLGQSAFMSLLTFIFLVTYSASGQEAKDGDLTVTAANTVLNTYSPVTSDISAGDITLDVNSVATDLGGLSSGDLILIYQAQGATINTTNTVSYGDITDYGSSGVYEYGYVASISANTITLTCEIANSYFVAGKTQVIKVPQYNTLTIDAGASVVPLAWEDFAGSRRGGLVVITANIIDIEGDIDGSGLGFRGGVVDNTTSTNGTTVVNDFVTNANGRGAEKGESIVGYQTDYDTLGGRYGRGAPANGGGGGNSHNSGGGGGSNGNNGNTWFNGSGVMCSGCIGTSAWTLDPDYIANGNALTNSSGGGRGGYSYGSSNQNALTLAPGSDAWGGDDRDPVGGLGGRPLIANEQNRIFLGGGGGAGDRNNSASQDAANGGGIILLGANSITGSGNIIANGADALPTVPNHNDAPGGGGGGGSIVLRASSIDNTLTLSVNGGDGGDQLITNNESEGPGGGGGAGFVAVSAGSPTININGGSNGITNSGAVTEFPSNGATSGGSGESITGISNGAVTCSNPGTISGVVYNDANGDSVQSGESGIGSVTITITDVNGNTQTIQTNPDGTYSATLPPGNAIIDILDSDTDLPINAVQTQGDDPTSITVVAGINTASTPDGFVVDTDGDGTGDPLDNCPTIANAGQADQDSDNVGNLCDSDDDNDGILDTDEGLNCASSSISVGTAPSGNQNGVGAINDIFDFDGVDVDITTTINQVDGGTLNILQVDDPTTIRIQGEEIDDGLSESLVYTFTFSEPVTGVKFRWSGIDSGDKVTVNATGPGSQIINLGSLMSPTTFPSGSYTTTSSGSSHVIVNNDSTSPSITSYTNGSGDTTLNYSDIVIEGLVSSFQITTGKARQDGDVANNGLITFLLSNVTYCTYEDTDGDDIPNHLDLDSDDDGCSDANEAYNDSNADGGDGGQFGMTDPATVDGSGLVTETGVDYTLGTNPRVTNDATTNICDAPVVNVLHQNPACSSTIYNLVWDGFVPNGIDEFDWTPDGALTNTFSNVDGSGIDITHTFSGETSTLNGWPVTTSLDTPSVASNASENLEDEVLEYFTNGFGATGITQTISFSTDIYSIGFDLYHINSNGTNGDLFTVTATDGLGNTIFPTFTDSGTPSYDSDEANGEINAESSSTANDNDQIGVNFEDLDGIASITIVWQNCDGCSANVVHGAGIGGFDFCTTIPPSSDLSISKSAVLTTDADTSGNISAG</sequence>
<dbReference type="EMBL" id="FOAB01000010">
    <property type="protein sequence ID" value="SEM16365.1"/>
    <property type="molecule type" value="Genomic_DNA"/>
</dbReference>
<feature type="region of interest" description="Disordered" evidence="1">
    <location>
        <begin position="246"/>
        <end position="268"/>
    </location>
</feature>
<dbReference type="SUPFAM" id="SSF103647">
    <property type="entry name" value="TSP type-3 repeat"/>
    <property type="match status" value="1"/>
</dbReference>
<keyword evidence="3" id="KW-1185">Reference proteome</keyword>
<reference evidence="2 3" key="1">
    <citation type="submission" date="2016-10" db="EMBL/GenBank/DDBJ databases">
        <authorList>
            <person name="de Groot N.N."/>
        </authorList>
    </citation>
    <scope>NUCLEOTIDE SEQUENCE [LARGE SCALE GENOMIC DNA]</scope>
    <source>
        <strain evidence="2 3">DSM 25232</strain>
    </source>
</reference>
<gene>
    <name evidence="2" type="ORF">SAMN04487910_4279</name>
</gene>
<dbReference type="Proteomes" id="UP000198521">
    <property type="component" value="Unassembled WGS sequence"/>
</dbReference>
<dbReference type="Gene3D" id="4.10.1080.10">
    <property type="entry name" value="TSP type-3 repeat"/>
    <property type="match status" value="1"/>
</dbReference>
<feature type="region of interest" description="Disordered" evidence="1">
    <location>
        <begin position="894"/>
        <end position="931"/>
    </location>
</feature>
<dbReference type="AlphaFoldDB" id="A0A1H7W5L3"/>
<dbReference type="InterPro" id="IPR028974">
    <property type="entry name" value="TSP_type-3_rpt"/>
</dbReference>
<dbReference type="GO" id="GO:0005509">
    <property type="term" value="F:calcium ion binding"/>
    <property type="evidence" value="ECO:0007669"/>
    <property type="project" value="InterPro"/>
</dbReference>
<feature type="compositionally biased region" description="Polar residues" evidence="1">
    <location>
        <begin position="1129"/>
        <end position="1140"/>
    </location>
</feature>